<keyword evidence="2" id="KW-0472">Membrane</keyword>
<feature type="domain" description="Polysaccharide biosynthesis protein CapD-like" evidence="3">
    <location>
        <begin position="293"/>
        <end position="583"/>
    </location>
</feature>
<feature type="transmembrane region" description="Helical" evidence="2">
    <location>
        <begin position="12"/>
        <end position="35"/>
    </location>
</feature>
<dbReference type="SUPFAM" id="SSF51735">
    <property type="entry name" value="NAD(P)-binding Rossmann-fold domains"/>
    <property type="match status" value="1"/>
</dbReference>
<dbReference type="RefSeq" id="WP_137263815.1">
    <property type="nucleotide sequence ID" value="NZ_SZQL01000025.1"/>
</dbReference>
<sequence>MDRIVLHTKVIPRWVVLLIDLAVCSLSFGVSYFLVKHFEFTFILRGHFFFYTISYVLLTGIVFYCMKVHTCLIRYSNIHDMLRIFLAVLVTSLLYPLVNKLLLVNYFDIRSLNVLLALSINFFITSSLLIMLRVSVKEMFLYGTKASESSKEQVLIFGSGKNAILIKQAIEASKENAFVIAGFIDTNTKRINTVIEQKKVHSIRELSVLKYRKNITKLILHAEQTRGFDKKNLLERCLELGIQVLTVPPSDEWVYGKLSLNQMQALRIEDLLQREPIVINNTRISEELFNKRVLITGAAGSIGSEIVKQVLSFKPEMVILCDQAESSLHEMQLHMQDMFPQAVIQVFIGNVREFARMQIPFKEYKPHIVFHAAAYKHVPMMENHPSEAVLTNILGTKNIADLAAAYGAEKFVMISTDKAVNPTNVMGTSKRIAEMYVQLLSSTPQLIDNTTLKTKFITTRFGNVLGSSGSVIPRFKEQIQKGGPVTVTHPEITRFFMTIPEAVQLVLEACTMGTGGEIYIFDMGKPVKIADLARKMIQLAGLTPDQDIRVAFTGLRPGEKLYEELLNKEELTLPTYHEKIKIARVMPNHRRVRYDIETLIKMCSIAGSEELVRKMKTLVPEYKSKNSRFEKLDVELEAGITETTITAGV</sequence>
<dbReference type="PANTHER" id="PTHR43318">
    <property type="entry name" value="UDP-N-ACETYLGLUCOSAMINE 4,6-DEHYDRATASE"/>
    <property type="match status" value="1"/>
</dbReference>
<gene>
    <name evidence="4" type="ORF">FC093_21165</name>
</gene>
<evidence type="ECO:0000256" key="2">
    <source>
        <dbReference type="SAM" id="Phobius"/>
    </source>
</evidence>
<proteinExistence type="inferred from homology"/>
<comment type="similarity">
    <text evidence="1">Belongs to the polysaccharide synthase family.</text>
</comment>
<name>A0A4U3KVG4_9BACT</name>
<evidence type="ECO:0000313" key="4">
    <source>
        <dbReference type="EMBL" id="TKK65016.1"/>
    </source>
</evidence>
<evidence type="ECO:0000313" key="5">
    <source>
        <dbReference type="Proteomes" id="UP000305848"/>
    </source>
</evidence>
<dbReference type="Pfam" id="PF02719">
    <property type="entry name" value="Polysacc_synt_2"/>
    <property type="match status" value="1"/>
</dbReference>
<dbReference type="InterPro" id="IPR036291">
    <property type="entry name" value="NAD(P)-bd_dom_sf"/>
</dbReference>
<keyword evidence="5" id="KW-1185">Reference proteome</keyword>
<dbReference type="EMBL" id="SZQL01000025">
    <property type="protein sequence ID" value="TKK65016.1"/>
    <property type="molecule type" value="Genomic_DNA"/>
</dbReference>
<feature type="transmembrane region" description="Helical" evidence="2">
    <location>
        <begin position="78"/>
        <end position="98"/>
    </location>
</feature>
<evidence type="ECO:0000256" key="1">
    <source>
        <dbReference type="ARBA" id="ARBA00007430"/>
    </source>
</evidence>
<dbReference type="AlphaFoldDB" id="A0A4U3KVG4"/>
<dbReference type="PANTHER" id="PTHR43318:SF1">
    <property type="entry name" value="POLYSACCHARIDE BIOSYNTHESIS PROTEIN EPSC-RELATED"/>
    <property type="match status" value="1"/>
</dbReference>
<evidence type="ECO:0000259" key="3">
    <source>
        <dbReference type="Pfam" id="PF02719"/>
    </source>
</evidence>
<dbReference type="Proteomes" id="UP000305848">
    <property type="component" value="Unassembled WGS sequence"/>
</dbReference>
<accession>A0A4U3KVG4</accession>
<protein>
    <submittedName>
        <fullName evidence="4">Polysaccharide biosynthesis protein</fullName>
    </submittedName>
</protein>
<dbReference type="CDD" id="cd05237">
    <property type="entry name" value="UDP_invert_4-6DH_SDR_e"/>
    <property type="match status" value="1"/>
</dbReference>
<keyword evidence="2" id="KW-0812">Transmembrane</keyword>
<keyword evidence="2" id="KW-1133">Transmembrane helix</keyword>
<comment type="caution">
    <text evidence="4">The sequence shown here is derived from an EMBL/GenBank/DDBJ whole genome shotgun (WGS) entry which is preliminary data.</text>
</comment>
<dbReference type="Gene3D" id="3.40.50.720">
    <property type="entry name" value="NAD(P)-binding Rossmann-like Domain"/>
    <property type="match status" value="2"/>
</dbReference>
<dbReference type="InterPro" id="IPR003869">
    <property type="entry name" value="Polysac_CapD-like"/>
</dbReference>
<organism evidence="4 5">
    <name type="scientific">Ilyomonas limi</name>
    <dbReference type="NCBI Taxonomy" id="2575867"/>
    <lineage>
        <taxon>Bacteria</taxon>
        <taxon>Pseudomonadati</taxon>
        <taxon>Bacteroidota</taxon>
        <taxon>Chitinophagia</taxon>
        <taxon>Chitinophagales</taxon>
        <taxon>Chitinophagaceae</taxon>
        <taxon>Ilyomonas</taxon>
    </lineage>
</organism>
<dbReference type="OrthoDB" id="9803111at2"/>
<reference evidence="4 5" key="1">
    <citation type="submission" date="2019-05" db="EMBL/GenBank/DDBJ databases">
        <title>Panacibacter sp. strain 17mud1-8 Genome sequencing and assembly.</title>
        <authorList>
            <person name="Chhetri G."/>
        </authorList>
    </citation>
    <scope>NUCLEOTIDE SEQUENCE [LARGE SCALE GENOMIC DNA]</scope>
    <source>
        <strain evidence="4 5">17mud1-8</strain>
    </source>
</reference>
<feature type="transmembrane region" description="Helical" evidence="2">
    <location>
        <begin position="47"/>
        <end position="66"/>
    </location>
</feature>
<feature type="transmembrane region" description="Helical" evidence="2">
    <location>
        <begin position="110"/>
        <end position="132"/>
    </location>
</feature>
<dbReference type="InterPro" id="IPR051203">
    <property type="entry name" value="Polysaccharide_Synthase-Rel"/>
</dbReference>